<evidence type="ECO:0000313" key="1">
    <source>
        <dbReference type="EMBL" id="KRL25812.1"/>
    </source>
</evidence>
<evidence type="ECO:0000313" key="2">
    <source>
        <dbReference type="Proteomes" id="UP000050901"/>
    </source>
</evidence>
<reference evidence="1 2" key="1">
    <citation type="journal article" date="2015" name="Genome Announc.">
        <title>Expanding the biotechnology potential of lactobacilli through comparative genomics of 213 strains and associated genera.</title>
        <authorList>
            <person name="Sun Z."/>
            <person name="Harris H.M."/>
            <person name="McCann A."/>
            <person name="Guo C."/>
            <person name="Argimon S."/>
            <person name="Zhang W."/>
            <person name="Yang X."/>
            <person name="Jeffery I.B."/>
            <person name="Cooney J.C."/>
            <person name="Kagawa T.F."/>
            <person name="Liu W."/>
            <person name="Song Y."/>
            <person name="Salvetti E."/>
            <person name="Wrobel A."/>
            <person name="Rasinkangas P."/>
            <person name="Parkhill J."/>
            <person name="Rea M.C."/>
            <person name="O'Sullivan O."/>
            <person name="Ritari J."/>
            <person name="Douillard F.P."/>
            <person name="Paul Ross R."/>
            <person name="Yang R."/>
            <person name="Briner A.E."/>
            <person name="Felis G.E."/>
            <person name="de Vos W.M."/>
            <person name="Barrangou R."/>
            <person name="Klaenhammer T.R."/>
            <person name="Caufield P.W."/>
            <person name="Cui Y."/>
            <person name="Zhang H."/>
            <person name="O'Toole P.W."/>
        </authorList>
    </citation>
    <scope>NUCLEOTIDE SEQUENCE [LARGE SCALE GENOMIC DNA]</scope>
    <source>
        <strain evidence="1 2">DSM 13345</strain>
    </source>
</reference>
<accession>A0A0R1P5Z4</accession>
<dbReference type="PATRIC" id="fig|1423771.3.peg.2150"/>
<name>A0A0R1P5Z4_LIMMU</name>
<dbReference type="AlphaFoldDB" id="A0A0R1P5Z4"/>
<dbReference type="EMBL" id="AZEQ01000009">
    <property type="protein sequence ID" value="KRL25812.1"/>
    <property type="molecule type" value="Genomic_DNA"/>
</dbReference>
<proteinExistence type="predicted"/>
<organism evidence="1 2">
    <name type="scientific">Limosilactobacillus mucosae DSM 13345</name>
    <dbReference type="NCBI Taxonomy" id="1423771"/>
    <lineage>
        <taxon>Bacteria</taxon>
        <taxon>Bacillati</taxon>
        <taxon>Bacillota</taxon>
        <taxon>Bacilli</taxon>
        <taxon>Lactobacillales</taxon>
        <taxon>Lactobacillaceae</taxon>
        <taxon>Limosilactobacillus</taxon>
    </lineage>
</organism>
<sequence length="54" mass="6171">MALNYKVSGYSATIIELTSEQALDFNSKLLLLKELKKIVKTIEKDKIFVIIDQI</sequence>
<gene>
    <name evidence="1" type="ORF">FC47_GL002070</name>
</gene>
<dbReference type="Proteomes" id="UP000050901">
    <property type="component" value="Unassembled WGS sequence"/>
</dbReference>
<comment type="caution">
    <text evidence="1">The sequence shown here is derived from an EMBL/GenBank/DDBJ whole genome shotgun (WGS) entry which is preliminary data.</text>
</comment>
<protein>
    <submittedName>
        <fullName evidence="1">Uncharacterized protein</fullName>
    </submittedName>
</protein>